<dbReference type="GeneID" id="128202382"/>
<dbReference type="Gene3D" id="2.170.270.10">
    <property type="entry name" value="SET domain"/>
    <property type="match status" value="1"/>
</dbReference>
<dbReference type="RefSeq" id="XP_052758517.1">
    <property type="nucleotide sequence ID" value="XM_052902557.1"/>
</dbReference>
<dbReference type="Pfam" id="PF00856">
    <property type="entry name" value="SET"/>
    <property type="match status" value="1"/>
</dbReference>
<dbReference type="Gene3D" id="6.10.140.2220">
    <property type="match status" value="1"/>
</dbReference>
<accession>A0ABM3N4M0</accession>
<dbReference type="CDD" id="cd20071">
    <property type="entry name" value="SET_SMYD"/>
    <property type="match status" value="1"/>
</dbReference>
<dbReference type="InterPro" id="IPR046341">
    <property type="entry name" value="SET_dom_sf"/>
</dbReference>
<dbReference type="PANTHER" id="PTHR46455">
    <property type="entry name" value="SET AND MYND DOMAIN CONTAINING, ARTHROPOD-SPECIFIC, MEMBER 4, ISOFORM A"/>
    <property type="match status" value="1"/>
</dbReference>
<evidence type="ECO:0000313" key="5">
    <source>
        <dbReference type="RefSeq" id="XP_052758517.1"/>
    </source>
</evidence>
<feature type="transmembrane region" description="Helical" evidence="2">
    <location>
        <begin position="446"/>
        <end position="464"/>
    </location>
</feature>
<evidence type="ECO:0000256" key="2">
    <source>
        <dbReference type="SAM" id="Phobius"/>
    </source>
</evidence>
<protein>
    <submittedName>
        <fullName evidence="5">SET domain-containing protein SmydA-8-like</fullName>
    </submittedName>
</protein>
<keyword evidence="2" id="KW-1133">Transmembrane helix</keyword>
<proteinExistence type="predicted"/>
<keyword evidence="2" id="KW-0472">Membrane</keyword>
<dbReference type="Gene3D" id="1.10.220.160">
    <property type="match status" value="1"/>
</dbReference>
<name>A0ABM3N4M0_GALME</name>
<gene>
    <name evidence="5" type="primary">LOC128202382</name>
</gene>
<sequence length="465" mass="53695">MYNDRRRQSAAVRYGPHHENTLNNILLRARNMESTLNNLKKEAEYITQRSWVIKKSNLGGRGLFASKFIKKGSLIFTNKPLVIGPRADCAAKTYCSICYVISEFCYPCDKCSLFICSKECGISQEHAKECAFILDYWKPKTPCDKKSKVLNQMLIYLRFFLLNEEQKQLVSFLQKSNNYSDFEELKALCSQYEIPKYQVQFIRTINAMIKLNSFRISESSCKKTIPLRGIFHLSSFLNHSCVPNTRNVFKNDYTMCVFASKDIEIGEEILTCYTGILWCTPVRRCHLKKTKNFWCKCRRCADPTEMNTKLSALKCFNKECVGFLIPLVPLNPETEWRCDNCKTIATPHHVSTVHSVLGSLVGILDLDDKFRLETVILEKISNFIPYSNHIFTDLRLRLALKIGFTEGLKLNGILKFNNANNTYCLCNLYHNAICIILLTMMSNKNLYNNFFVIIIYIGFAYAQII</sequence>
<dbReference type="Proteomes" id="UP001652740">
    <property type="component" value="Unplaced"/>
</dbReference>
<dbReference type="SUPFAM" id="SSF82199">
    <property type="entry name" value="SET domain"/>
    <property type="match status" value="1"/>
</dbReference>
<keyword evidence="1" id="KW-0175">Coiled coil</keyword>
<feature type="coiled-coil region" evidence="1">
    <location>
        <begin position="22"/>
        <end position="49"/>
    </location>
</feature>
<dbReference type="PROSITE" id="PS50280">
    <property type="entry name" value="SET"/>
    <property type="match status" value="1"/>
</dbReference>
<dbReference type="SMART" id="SM00317">
    <property type="entry name" value="SET"/>
    <property type="match status" value="1"/>
</dbReference>
<keyword evidence="4" id="KW-1185">Reference proteome</keyword>
<evidence type="ECO:0000313" key="4">
    <source>
        <dbReference type="Proteomes" id="UP001652740"/>
    </source>
</evidence>
<dbReference type="InterPro" id="IPR001214">
    <property type="entry name" value="SET_dom"/>
</dbReference>
<keyword evidence="2" id="KW-0812">Transmembrane</keyword>
<dbReference type="PANTHER" id="PTHR46455:SF3">
    <property type="entry name" value="SET AND MYND DOMAIN CONTAINING, ARTHROPOD-SPECIFIC, MEMBER 9, ISOFORM A-RELATED"/>
    <property type="match status" value="1"/>
</dbReference>
<evidence type="ECO:0000259" key="3">
    <source>
        <dbReference type="PROSITE" id="PS50280"/>
    </source>
</evidence>
<feature type="domain" description="SET" evidence="3">
    <location>
        <begin position="49"/>
        <end position="274"/>
    </location>
</feature>
<organism evidence="4 5">
    <name type="scientific">Galleria mellonella</name>
    <name type="common">Greater wax moth</name>
    <dbReference type="NCBI Taxonomy" id="7137"/>
    <lineage>
        <taxon>Eukaryota</taxon>
        <taxon>Metazoa</taxon>
        <taxon>Ecdysozoa</taxon>
        <taxon>Arthropoda</taxon>
        <taxon>Hexapoda</taxon>
        <taxon>Insecta</taxon>
        <taxon>Pterygota</taxon>
        <taxon>Neoptera</taxon>
        <taxon>Endopterygota</taxon>
        <taxon>Lepidoptera</taxon>
        <taxon>Glossata</taxon>
        <taxon>Ditrysia</taxon>
        <taxon>Pyraloidea</taxon>
        <taxon>Pyralidae</taxon>
        <taxon>Galleriinae</taxon>
        <taxon>Galleria</taxon>
    </lineage>
</organism>
<reference evidence="5" key="1">
    <citation type="submission" date="2025-08" db="UniProtKB">
        <authorList>
            <consortium name="RefSeq"/>
        </authorList>
    </citation>
    <scope>IDENTIFICATION</scope>
    <source>
        <tissue evidence="5">Whole larvae</tissue>
    </source>
</reference>
<evidence type="ECO:0000256" key="1">
    <source>
        <dbReference type="SAM" id="Coils"/>
    </source>
</evidence>
<dbReference type="InterPro" id="IPR053010">
    <property type="entry name" value="SET_SmydA-8"/>
</dbReference>